<reference evidence="2 3" key="1">
    <citation type="submission" date="2016-10" db="EMBL/GenBank/DDBJ databases">
        <authorList>
            <person name="de Groot N.N."/>
        </authorList>
    </citation>
    <scope>NUCLEOTIDE SEQUENCE [LARGE SCALE GENOMIC DNA]</scope>
    <source>
        <strain evidence="2 3">CGMCC 4.5506</strain>
    </source>
</reference>
<dbReference type="KEGG" id="pmad:BAY61_23300"/>
<evidence type="ECO:0000313" key="3">
    <source>
        <dbReference type="Proteomes" id="UP000199494"/>
    </source>
</evidence>
<evidence type="ECO:0000313" key="2">
    <source>
        <dbReference type="EMBL" id="SDD43709.1"/>
    </source>
</evidence>
<gene>
    <name evidence="2" type="ORF">SAMN05421630_108181</name>
</gene>
<dbReference type="Gene3D" id="1.20.120.450">
    <property type="entry name" value="dinb family like domain"/>
    <property type="match status" value="1"/>
</dbReference>
<name>A0A222VUN1_9PSEU</name>
<proteinExistence type="predicted"/>
<dbReference type="Pfam" id="PF04978">
    <property type="entry name" value="MST"/>
    <property type="match status" value="1"/>
</dbReference>
<dbReference type="InterPro" id="IPR007061">
    <property type="entry name" value="MST-like"/>
</dbReference>
<dbReference type="RefSeq" id="WP_245865367.1">
    <property type="nucleotide sequence ID" value="NZ_CP016353.1"/>
</dbReference>
<dbReference type="EMBL" id="FMZE01000008">
    <property type="protein sequence ID" value="SDD43709.1"/>
    <property type="molecule type" value="Genomic_DNA"/>
</dbReference>
<dbReference type="SUPFAM" id="SSF109854">
    <property type="entry name" value="DinB/YfiT-like putative metalloenzymes"/>
    <property type="match status" value="1"/>
</dbReference>
<dbReference type="STRING" id="530584.SAMN05421630_108181"/>
<keyword evidence="3" id="KW-1185">Reference proteome</keyword>
<feature type="region of interest" description="Disordered" evidence="1">
    <location>
        <begin position="1"/>
        <end position="20"/>
    </location>
</feature>
<accession>A0A222VUN1</accession>
<evidence type="ECO:0000256" key="1">
    <source>
        <dbReference type="SAM" id="MobiDB-lite"/>
    </source>
</evidence>
<sequence>MSAPSSPPPPPVHRPEPPLAGAEREQLDGFLDFLRSAVVWKCSGLTDEQAHQQLVPSRLTTIAGVLGHLIYVEQYWFCVVLDGRPDPWKDALALDRDAEFRAAQEMPIERLLAGYERQCGVSRKIAAQLDLDRQLPFRDGSVINPRFVLVHMIEETGRHAGHLDLLRELIDGVVGE</sequence>
<feature type="compositionally biased region" description="Pro residues" evidence="1">
    <location>
        <begin position="1"/>
        <end position="12"/>
    </location>
</feature>
<protein>
    <submittedName>
        <fullName evidence="2">Uncharacterized protein</fullName>
    </submittedName>
</protein>
<dbReference type="InterPro" id="IPR034660">
    <property type="entry name" value="DinB/YfiT-like"/>
</dbReference>
<dbReference type="Proteomes" id="UP000199494">
    <property type="component" value="Unassembled WGS sequence"/>
</dbReference>
<organism evidence="2 3">
    <name type="scientific">Prauserella marina</name>
    <dbReference type="NCBI Taxonomy" id="530584"/>
    <lineage>
        <taxon>Bacteria</taxon>
        <taxon>Bacillati</taxon>
        <taxon>Actinomycetota</taxon>
        <taxon>Actinomycetes</taxon>
        <taxon>Pseudonocardiales</taxon>
        <taxon>Pseudonocardiaceae</taxon>
        <taxon>Prauserella</taxon>
    </lineage>
</organism>
<dbReference type="AlphaFoldDB" id="A0A222VUN1"/>